<evidence type="ECO:0000259" key="7">
    <source>
        <dbReference type="SMART" id="SM00576"/>
    </source>
</evidence>
<dbReference type="Proteomes" id="UP001489004">
    <property type="component" value="Unassembled WGS sequence"/>
</dbReference>
<protein>
    <recommendedName>
        <fullName evidence="3">Transcription initiation factor TFIID subunit 8</fullName>
    </recommendedName>
</protein>
<evidence type="ECO:0000256" key="6">
    <source>
        <dbReference type="ARBA" id="ARBA00023242"/>
    </source>
</evidence>
<dbReference type="InterPro" id="IPR037818">
    <property type="entry name" value="TAF8"/>
</dbReference>
<dbReference type="EMBL" id="JALJOR010000002">
    <property type="protein sequence ID" value="KAK9823474.1"/>
    <property type="molecule type" value="Genomic_DNA"/>
</dbReference>
<evidence type="ECO:0000313" key="9">
    <source>
        <dbReference type="Proteomes" id="UP001489004"/>
    </source>
</evidence>
<evidence type="ECO:0000256" key="3">
    <source>
        <dbReference type="ARBA" id="ARBA00017307"/>
    </source>
</evidence>
<gene>
    <name evidence="8" type="ORF">WJX72_002983</name>
</gene>
<keyword evidence="5" id="KW-0804">Transcription</keyword>
<accession>A0AAW1QPU6</accession>
<dbReference type="GO" id="GO:0046982">
    <property type="term" value="F:protein heterodimerization activity"/>
    <property type="evidence" value="ECO:0007669"/>
    <property type="project" value="InterPro"/>
</dbReference>
<proteinExistence type="inferred from homology"/>
<sequence length="330" mass="34713">MAEQYSRAVARVAAGQIAQLSGFDAVQRSATEALAELLLQHIAEVGASSHAYAEMAGRTHCNVNDLLLAFADLGISISDLMKYASLAEEDMAFAHEPVQKYPVVKRPTAVPTFVDKNEEPPSHIPRFLPAFPDSHTYASTPVFATHDKDARQQLLAASKAKRQAEKAAVKLHARSQAALPARAPALAPPALASQPGKPEAALSPFLAAPLWEHAESPGMAAVAAAGAADVPPSTSALTSFQPAVEGHVGLEADGWKELPSNVAPSTTAPAAGFALDWVENVRRQALASIAHLGFEDAYADKEEEVSQGEAAARKRIATIPRDHSSAAGTM</sequence>
<dbReference type="PANTHER" id="PTHR46338">
    <property type="entry name" value="TRANSCRIPTION INITIATION FACTOR TFIID SUBUNIT 8"/>
    <property type="match status" value="1"/>
</dbReference>
<feature type="domain" description="Bromodomain associated" evidence="7">
    <location>
        <begin position="3"/>
        <end position="79"/>
    </location>
</feature>
<dbReference type="Pfam" id="PF10406">
    <property type="entry name" value="TAF8_C"/>
    <property type="match status" value="1"/>
</dbReference>
<evidence type="ECO:0000313" key="8">
    <source>
        <dbReference type="EMBL" id="KAK9823474.1"/>
    </source>
</evidence>
<name>A0AAW1QPU6_9CHLO</name>
<keyword evidence="9" id="KW-1185">Reference proteome</keyword>
<evidence type="ECO:0000256" key="5">
    <source>
        <dbReference type="ARBA" id="ARBA00023163"/>
    </source>
</evidence>
<dbReference type="CDD" id="cd08049">
    <property type="entry name" value="TAF8"/>
    <property type="match status" value="1"/>
</dbReference>
<keyword evidence="4" id="KW-0805">Transcription regulation</keyword>
<dbReference type="PANTHER" id="PTHR46338:SF1">
    <property type="entry name" value="TRANSCRIPTION INITIATION FACTOR TFIID SUBUNIT 8"/>
    <property type="match status" value="1"/>
</dbReference>
<evidence type="ECO:0000256" key="4">
    <source>
        <dbReference type="ARBA" id="ARBA00023015"/>
    </source>
</evidence>
<dbReference type="SMART" id="SM00576">
    <property type="entry name" value="BTP"/>
    <property type="match status" value="1"/>
</dbReference>
<dbReference type="InterPro" id="IPR019473">
    <property type="entry name" value="TFIID_su8_C"/>
</dbReference>
<dbReference type="Gene3D" id="1.10.20.10">
    <property type="entry name" value="Histone, subunit A"/>
    <property type="match status" value="1"/>
</dbReference>
<dbReference type="SUPFAM" id="SSF47113">
    <property type="entry name" value="Histone-fold"/>
    <property type="match status" value="1"/>
</dbReference>
<reference evidence="8 9" key="1">
    <citation type="journal article" date="2024" name="Nat. Commun.">
        <title>Phylogenomics reveals the evolutionary origins of lichenization in chlorophyte algae.</title>
        <authorList>
            <person name="Puginier C."/>
            <person name="Libourel C."/>
            <person name="Otte J."/>
            <person name="Skaloud P."/>
            <person name="Haon M."/>
            <person name="Grisel S."/>
            <person name="Petersen M."/>
            <person name="Berrin J.G."/>
            <person name="Delaux P.M."/>
            <person name="Dal Grande F."/>
            <person name="Keller J."/>
        </authorList>
    </citation>
    <scope>NUCLEOTIDE SEQUENCE [LARGE SCALE GENOMIC DNA]</scope>
    <source>
        <strain evidence="8 9">SAG 2043</strain>
    </source>
</reference>
<dbReference type="AlphaFoldDB" id="A0AAW1QPU6"/>
<keyword evidence="6" id="KW-0539">Nucleus</keyword>
<evidence type="ECO:0000256" key="1">
    <source>
        <dbReference type="ARBA" id="ARBA00004123"/>
    </source>
</evidence>
<comment type="subcellular location">
    <subcellularLocation>
        <location evidence="1">Nucleus</location>
    </subcellularLocation>
</comment>
<dbReference type="InterPro" id="IPR009072">
    <property type="entry name" value="Histone-fold"/>
</dbReference>
<dbReference type="InterPro" id="IPR006565">
    <property type="entry name" value="BTP"/>
</dbReference>
<organism evidence="8 9">
    <name type="scientific">[Myrmecia] bisecta</name>
    <dbReference type="NCBI Taxonomy" id="41462"/>
    <lineage>
        <taxon>Eukaryota</taxon>
        <taxon>Viridiplantae</taxon>
        <taxon>Chlorophyta</taxon>
        <taxon>core chlorophytes</taxon>
        <taxon>Trebouxiophyceae</taxon>
        <taxon>Trebouxiales</taxon>
        <taxon>Trebouxiaceae</taxon>
        <taxon>Myrmecia</taxon>
    </lineage>
</organism>
<evidence type="ECO:0000256" key="2">
    <source>
        <dbReference type="ARBA" id="ARBA00008767"/>
    </source>
</evidence>
<dbReference type="GO" id="GO:0005669">
    <property type="term" value="C:transcription factor TFIID complex"/>
    <property type="evidence" value="ECO:0007669"/>
    <property type="project" value="InterPro"/>
</dbReference>
<dbReference type="Pfam" id="PF07524">
    <property type="entry name" value="Bromo_TP"/>
    <property type="match status" value="1"/>
</dbReference>
<comment type="similarity">
    <text evidence="2">Belongs to the TAF8 family.</text>
</comment>
<comment type="caution">
    <text evidence="8">The sequence shown here is derived from an EMBL/GenBank/DDBJ whole genome shotgun (WGS) entry which is preliminary data.</text>
</comment>